<evidence type="ECO:0000256" key="1">
    <source>
        <dbReference type="SAM" id="MobiDB-lite"/>
    </source>
</evidence>
<dbReference type="InterPro" id="IPR005174">
    <property type="entry name" value="KIB1-4_b-propeller"/>
</dbReference>
<accession>A0A5A7PZD4</accession>
<dbReference type="PANTHER" id="PTHR44259:SF37">
    <property type="entry name" value="DUF1618 DOMAIN-CONTAINING PROTEIN"/>
    <property type="match status" value="1"/>
</dbReference>
<feature type="region of interest" description="Disordered" evidence="1">
    <location>
        <begin position="59"/>
        <end position="79"/>
    </location>
</feature>
<feature type="domain" description="KIB1-4 beta-propeller" evidence="2">
    <location>
        <begin position="102"/>
        <end position="410"/>
    </location>
</feature>
<proteinExistence type="predicted"/>
<evidence type="ECO:0000313" key="4">
    <source>
        <dbReference type="Proteomes" id="UP000325081"/>
    </source>
</evidence>
<dbReference type="OrthoDB" id="642536at2759"/>
<dbReference type="AlphaFoldDB" id="A0A5A7PZD4"/>
<keyword evidence="4" id="KW-1185">Reference proteome</keyword>
<comment type="caution">
    <text evidence="3">The sequence shown here is derived from an EMBL/GenBank/DDBJ whole genome shotgun (WGS) entry which is preliminary data.</text>
</comment>
<feature type="compositionally biased region" description="Low complexity" evidence="1">
    <location>
        <begin position="67"/>
        <end position="79"/>
    </location>
</feature>
<dbReference type="InterPro" id="IPR050942">
    <property type="entry name" value="F-box_BR-signaling"/>
</dbReference>
<dbReference type="PANTHER" id="PTHR44259">
    <property type="entry name" value="OS07G0183000 PROTEIN-RELATED"/>
    <property type="match status" value="1"/>
</dbReference>
<reference evidence="4" key="1">
    <citation type="journal article" date="2019" name="Curr. Biol.">
        <title>Genome Sequence of Striga asiatica Provides Insight into the Evolution of Plant Parasitism.</title>
        <authorList>
            <person name="Yoshida S."/>
            <person name="Kim S."/>
            <person name="Wafula E.K."/>
            <person name="Tanskanen J."/>
            <person name="Kim Y.M."/>
            <person name="Honaas L."/>
            <person name="Yang Z."/>
            <person name="Spallek T."/>
            <person name="Conn C.E."/>
            <person name="Ichihashi Y."/>
            <person name="Cheong K."/>
            <person name="Cui S."/>
            <person name="Der J.P."/>
            <person name="Gundlach H."/>
            <person name="Jiao Y."/>
            <person name="Hori C."/>
            <person name="Ishida J.K."/>
            <person name="Kasahara H."/>
            <person name="Kiba T."/>
            <person name="Kim M.S."/>
            <person name="Koo N."/>
            <person name="Laohavisit A."/>
            <person name="Lee Y.H."/>
            <person name="Lumba S."/>
            <person name="McCourt P."/>
            <person name="Mortimer J.C."/>
            <person name="Mutuku J.M."/>
            <person name="Nomura T."/>
            <person name="Sasaki-Sekimoto Y."/>
            <person name="Seto Y."/>
            <person name="Wang Y."/>
            <person name="Wakatake T."/>
            <person name="Sakakibara H."/>
            <person name="Demura T."/>
            <person name="Yamaguchi S."/>
            <person name="Yoneyama K."/>
            <person name="Manabe R.I."/>
            <person name="Nelson D.C."/>
            <person name="Schulman A.H."/>
            <person name="Timko M.P."/>
            <person name="dePamphilis C.W."/>
            <person name="Choi D."/>
            <person name="Shirasu K."/>
        </authorList>
    </citation>
    <scope>NUCLEOTIDE SEQUENCE [LARGE SCALE GENOMIC DNA]</scope>
    <source>
        <strain evidence="4">cv. UVA1</strain>
    </source>
</reference>
<protein>
    <recommendedName>
        <fullName evidence="2">KIB1-4 beta-propeller domain-containing protein</fullName>
    </recommendedName>
</protein>
<dbReference type="EMBL" id="BKCP01005406">
    <property type="protein sequence ID" value="GER38006.1"/>
    <property type="molecule type" value="Genomic_DNA"/>
</dbReference>
<dbReference type="Proteomes" id="UP000325081">
    <property type="component" value="Unassembled WGS sequence"/>
</dbReference>
<organism evidence="3 4">
    <name type="scientific">Striga asiatica</name>
    <name type="common">Asiatic witchweed</name>
    <name type="synonym">Buchnera asiatica</name>
    <dbReference type="NCBI Taxonomy" id="4170"/>
    <lineage>
        <taxon>Eukaryota</taxon>
        <taxon>Viridiplantae</taxon>
        <taxon>Streptophyta</taxon>
        <taxon>Embryophyta</taxon>
        <taxon>Tracheophyta</taxon>
        <taxon>Spermatophyta</taxon>
        <taxon>Magnoliopsida</taxon>
        <taxon>eudicotyledons</taxon>
        <taxon>Gunneridae</taxon>
        <taxon>Pentapetalae</taxon>
        <taxon>asterids</taxon>
        <taxon>lamiids</taxon>
        <taxon>Lamiales</taxon>
        <taxon>Orobanchaceae</taxon>
        <taxon>Buchnereae</taxon>
        <taxon>Striga</taxon>
    </lineage>
</organism>
<sequence length="446" mass="50217">MAAVTHLSNLCFSNGSTKTPARSNQPSVASPLSLVVARTIRRKAFPVCRIRSECKPLPCRPMSTDRTTAQTTPSSSSPTSYPWMMLPPVLESDCTTTAAYKFYSLAENRVVTLTCEGAAREVTGSGDVMHFRGSSHGWVALWNPRTHDLFLYNPISRRHITLPPFHQLPNYNHRQDYDPFRVEKIILSSSPDDETCRAVIIYKLEGMMGFCCPGRGGNDKWAPMADVRSWWSPDDGTSPYSSYKDCVYSRAHGLFFALTQCGCLESWDLHDPSSPVSTRIADRMSLRGFPLWDHTPMTRMVVAGRDILFVTPHRTDILDWEEGLCGEDYRILEQYPPSVTIDFDVDRYEAEGGDLVRCSSLGNWAVFVGNCSHAVAAQLPGLKSNSIYFTDLKDTEVFENDELINGHDVGILDYEKKTVSPCYYPVDARRLKKIFPGPMWFFPSQE</sequence>
<name>A0A5A7PZD4_STRAF</name>
<evidence type="ECO:0000259" key="2">
    <source>
        <dbReference type="Pfam" id="PF03478"/>
    </source>
</evidence>
<dbReference type="Pfam" id="PF03478">
    <property type="entry name" value="Beta-prop_KIB1-4"/>
    <property type="match status" value="1"/>
</dbReference>
<gene>
    <name evidence="3" type="ORF">STAS_14457</name>
</gene>
<evidence type="ECO:0000313" key="3">
    <source>
        <dbReference type="EMBL" id="GER38006.1"/>
    </source>
</evidence>